<keyword evidence="2" id="KW-1185">Reference proteome</keyword>
<name>A0A9J5YYZ3_SOLCO</name>
<dbReference type="Proteomes" id="UP000824120">
    <property type="component" value="Chromosome 5"/>
</dbReference>
<protein>
    <submittedName>
        <fullName evidence="1">Uncharacterized protein</fullName>
    </submittedName>
</protein>
<gene>
    <name evidence="1" type="ORF">H5410_026484</name>
</gene>
<dbReference type="AlphaFoldDB" id="A0A9J5YYZ3"/>
<comment type="caution">
    <text evidence="1">The sequence shown here is derived from an EMBL/GenBank/DDBJ whole genome shotgun (WGS) entry which is preliminary data.</text>
</comment>
<accession>A0A9J5YYZ3</accession>
<feature type="non-terminal residue" evidence="1">
    <location>
        <position position="1"/>
    </location>
</feature>
<evidence type="ECO:0000313" key="1">
    <source>
        <dbReference type="EMBL" id="KAG5604992.1"/>
    </source>
</evidence>
<dbReference type="EMBL" id="JACXVP010000005">
    <property type="protein sequence ID" value="KAG5604992.1"/>
    <property type="molecule type" value="Genomic_DNA"/>
</dbReference>
<proteinExistence type="predicted"/>
<organism evidence="1 2">
    <name type="scientific">Solanum commersonii</name>
    <name type="common">Commerson's wild potato</name>
    <name type="synonym">Commerson's nightshade</name>
    <dbReference type="NCBI Taxonomy" id="4109"/>
    <lineage>
        <taxon>Eukaryota</taxon>
        <taxon>Viridiplantae</taxon>
        <taxon>Streptophyta</taxon>
        <taxon>Embryophyta</taxon>
        <taxon>Tracheophyta</taxon>
        <taxon>Spermatophyta</taxon>
        <taxon>Magnoliopsida</taxon>
        <taxon>eudicotyledons</taxon>
        <taxon>Gunneridae</taxon>
        <taxon>Pentapetalae</taxon>
        <taxon>asterids</taxon>
        <taxon>lamiids</taxon>
        <taxon>Solanales</taxon>
        <taxon>Solanaceae</taxon>
        <taxon>Solanoideae</taxon>
        <taxon>Solaneae</taxon>
        <taxon>Solanum</taxon>
    </lineage>
</organism>
<evidence type="ECO:0000313" key="2">
    <source>
        <dbReference type="Proteomes" id="UP000824120"/>
    </source>
</evidence>
<sequence length="75" mass="9156">MLCYDYKIRHKVKHLILLEFTYENLFFHRANYQELNVQVPLKCQAPFESKLQYWLQLDHSSVYKTGQLVENYTNI</sequence>
<reference evidence="1 2" key="1">
    <citation type="submission" date="2020-09" db="EMBL/GenBank/DDBJ databases">
        <title>De no assembly of potato wild relative species, Solanum commersonii.</title>
        <authorList>
            <person name="Cho K."/>
        </authorList>
    </citation>
    <scope>NUCLEOTIDE SEQUENCE [LARGE SCALE GENOMIC DNA]</scope>
    <source>
        <strain evidence="1">LZ3.2</strain>
        <tissue evidence="1">Leaf</tissue>
    </source>
</reference>